<dbReference type="Proteomes" id="UP000076858">
    <property type="component" value="Unassembled WGS sequence"/>
</dbReference>
<gene>
    <name evidence="1" type="ORF">APZ42_025746</name>
</gene>
<dbReference type="EMBL" id="LRGB01001937">
    <property type="protein sequence ID" value="KZS09922.1"/>
    <property type="molecule type" value="Genomic_DNA"/>
</dbReference>
<evidence type="ECO:0000313" key="2">
    <source>
        <dbReference type="Proteomes" id="UP000076858"/>
    </source>
</evidence>
<organism evidence="1 2">
    <name type="scientific">Daphnia magna</name>
    <dbReference type="NCBI Taxonomy" id="35525"/>
    <lineage>
        <taxon>Eukaryota</taxon>
        <taxon>Metazoa</taxon>
        <taxon>Ecdysozoa</taxon>
        <taxon>Arthropoda</taxon>
        <taxon>Crustacea</taxon>
        <taxon>Branchiopoda</taxon>
        <taxon>Diplostraca</taxon>
        <taxon>Cladocera</taxon>
        <taxon>Anomopoda</taxon>
        <taxon>Daphniidae</taxon>
        <taxon>Daphnia</taxon>
    </lineage>
</organism>
<reference evidence="1 2" key="1">
    <citation type="submission" date="2016-03" db="EMBL/GenBank/DDBJ databases">
        <title>EvidentialGene: Evidence-directed Construction of Genes on Genomes.</title>
        <authorList>
            <person name="Gilbert D.G."/>
            <person name="Choi J.-H."/>
            <person name="Mockaitis K."/>
            <person name="Colbourne J."/>
            <person name="Pfrender M."/>
        </authorList>
    </citation>
    <scope>NUCLEOTIDE SEQUENCE [LARGE SCALE GENOMIC DNA]</scope>
    <source>
        <strain evidence="1 2">Xinb3</strain>
        <tissue evidence="1">Complete organism</tissue>
    </source>
</reference>
<keyword evidence="2" id="KW-1185">Reference proteome</keyword>
<dbReference type="AlphaFoldDB" id="A0A164STE5"/>
<proteinExistence type="predicted"/>
<comment type="caution">
    <text evidence="1">The sequence shown here is derived from an EMBL/GenBank/DDBJ whole genome shotgun (WGS) entry which is preliminary data.</text>
</comment>
<protein>
    <submittedName>
        <fullName evidence="1">Uncharacterized protein</fullName>
    </submittedName>
</protein>
<accession>A0A164STE5</accession>
<sequence>MVQADGLQHGQSVPITRSQSSLIFFQLRNRKDGVYISGRSISLSSLLYTHPKYFDFVVLGFM</sequence>
<name>A0A164STE5_9CRUS</name>
<evidence type="ECO:0000313" key="1">
    <source>
        <dbReference type="EMBL" id="KZS09922.1"/>
    </source>
</evidence>